<dbReference type="Proteomes" id="UP000321776">
    <property type="component" value="Unassembled WGS sequence"/>
</dbReference>
<proteinExistence type="predicted"/>
<dbReference type="EMBL" id="JAZHGA010000008">
    <property type="protein sequence ID" value="MEM5340849.1"/>
    <property type="molecule type" value="Genomic_DNA"/>
</dbReference>
<dbReference type="RefSeq" id="WP_147236117.1">
    <property type="nucleotide sequence ID" value="NZ_JAZHFZ010000005.1"/>
</dbReference>
<dbReference type="AlphaFoldDB" id="A0A5C6VGB0"/>
<reference evidence="2 3" key="1">
    <citation type="journal article" date="2018" name="Int. J. Syst. Evol. Microbiol.">
        <title>Paraburkholderia azotifigens sp. nov., a nitrogen-fixing bacterium isolated from paddy soil.</title>
        <authorList>
            <person name="Choi G.M."/>
            <person name="Im W.T."/>
        </authorList>
    </citation>
    <scope>NUCLEOTIDE SEQUENCE [LARGE SCALE GENOMIC DNA]</scope>
    <source>
        <strain evidence="2 3">NF 2-5-3</strain>
    </source>
</reference>
<dbReference type="EMBL" id="VOQS01000003">
    <property type="protein sequence ID" value="TXC83919.1"/>
    <property type="molecule type" value="Genomic_DNA"/>
</dbReference>
<reference evidence="1 4" key="3">
    <citation type="submission" date="2024-01" db="EMBL/GenBank/DDBJ databases">
        <title>The diversity of rhizobia nodulating Mimosa spp. in eleven states of Brazil covering several biomes is determined by host plant, location, and edaphic factors.</title>
        <authorList>
            <person name="Rouws L."/>
            <person name="Barauna A."/>
            <person name="Beukes C."/>
            <person name="De Faria S.M."/>
            <person name="Gross E."/>
            <person name="Dos Reis Junior F.B."/>
            <person name="Simon M."/>
            <person name="Maluk M."/>
            <person name="Odee D.W."/>
            <person name="Kenicer G."/>
            <person name="Young J.P.W."/>
            <person name="Reis V.M."/>
            <person name="Zilli J."/>
            <person name="James E.K."/>
        </authorList>
    </citation>
    <scope>NUCLEOTIDE SEQUENCE [LARGE SCALE GENOMIC DNA]</scope>
    <source>
        <strain evidence="1 4">JPY530</strain>
    </source>
</reference>
<evidence type="ECO:0000313" key="1">
    <source>
        <dbReference type="EMBL" id="MEM5340849.1"/>
    </source>
</evidence>
<evidence type="ECO:0000313" key="3">
    <source>
        <dbReference type="Proteomes" id="UP000321776"/>
    </source>
</evidence>
<evidence type="ECO:0000313" key="2">
    <source>
        <dbReference type="EMBL" id="TXC83919.1"/>
    </source>
</evidence>
<name>A0A5C6VGB0_9BURK</name>
<protein>
    <submittedName>
        <fullName evidence="2">Uncharacterized protein</fullName>
    </submittedName>
</protein>
<accession>A0A5C6VGB0</accession>
<sequence>MYFLLLSTLPQTREARAHYDALLSLKHERRAVPATLAHKLHSIAAALLGKRSAAKRKSFDLYPFKGE</sequence>
<comment type="caution">
    <text evidence="2">The sequence shown here is derived from an EMBL/GenBank/DDBJ whole genome shotgun (WGS) entry which is preliminary data.</text>
</comment>
<keyword evidence="4" id="KW-1185">Reference proteome</keyword>
<reference evidence="2" key="2">
    <citation type="submission" date="2019-08" db="EMBL/GenBank/DDBJ databases">
        <authorList>
            <person name="Im W.-T."/>
        </authorList>
    </citation>
    <scope>NUCLEOTIDE SEQUENCE</scope>
    <source>
        <strain evidence="2">NF 2-5-3</strain>
    </source>
</reference>
<dbReference type="Proteomes" id="UP001481677">
    <property type="component" value="Unassembled WGS sequence"/>
</dbReference>
<evidence type="ECO:0000313" key="4">
    <source>
        <dbReference type="Proteomes" id="UP001481677"/>
    </source>
</evidence>
<organism evidence="2 3">
    <name type="scientific">Paraburkholderia azotifigens</name>
    <dbReference type="NCBI Taxonomy" id="2057004"/>
    <lineage>
        <taxon>Bacteria</taxon>
        <taxon>Pseudomonadati</taxon>
        <taxon>Pseudomonadota</taxon>
        <taxon>Betaproteobacteria</taxon>
        <taxon>Burkholderiales</taxon>
        <taxon>Burkholderiaceae</taxon>
        <taxon>Paraburkholderia</taxon>
    </lineage>
</organism>
<gene>
    <name evidence="2" type="ORF">FRZ40_26630</name>
    <name evidence="1" type="ORF">V4C56_14620</name>
</gene>